<gene>
    <name evidence="2" type="ORF">Poly21_53770</name>
</gene>
<dbReference type="AlphaFoldDB" id="A0A5C6BDM3"/>
<name>A0A5C6BDM3_9BACT</name>
<reference evidence="2 3" key="1">
    <citation type="journal article" date="2020" name="Antonie Van Leeuwenhoek">
        <title>Rhodopirellula heiligendammensis sp. nov., Rhodopirellula pilleata sp. nov., and Rhodopirellula solitaria sp. nov. isolated from natural or artificial marine surfaces in Northern Germany and California, USA, and emended description of the genus Rhodopirellula.</title>
        <authorList>
            <person name="Kallscheuer N."/>
            <person name="Wiegand S."/>
            <person name="Jogler M."/>
            <person name="Boedeker C."/>
            <person name="Peeters S.H."/>
            <person name="Rast P."/>
            <person name="Heuer A."/>
            <person name="Jetten M.S.M."/>
            <person name="Rohde M."/>
            <person name="Jogler C."/>
        </authorList>
    </citation>
    <scope>NUCLEOTIDE SEQUENCE [LARGE SCALE GENOMIC DNA]</scope>
    <source>
        <strain evidence="2 3">Poly21</strain>
    </source>
</reference>
<comment type="caution">
    <text evidence="2">The sequence shown here is derived from an EMBL/GenBank/DDBJ whole genome shotgun (WGS) entry which is preliminary data.</text>
</comment>
<organism evidence="2 3">
    <name type="scientific">Allorhodopirellula heiligendammensis</name>
    <dbReference type="NCBI Taxonomy" id="2714739"/>
    <lineage>
        <taxon>Bacteria</taxon>
        <taxon>Pseudomonadati</taxon>
        <taxon>Planctomycetota</taxon>
        <taxon>Planctomycetia</taxon>
        <taxon>Pirellulales</taxon>
        <taxon>Pirellulaceae</taxon>
        <taxon>Allorhodopirellula</taxon>
    </lineage>
</organism>
<evidence type="ECO:0000256" key="1">
    <source>
        <dbReference type="SAM" id="MobiDB-lite"/>
    </source>
</evidence>
<feature type="region of interest" description="Disordered" evidence="1">
    <location>
        <begin position="1"/>
        <end position="24"/>
    </location>
</feature>
<proteinExistence type="predicted"/>
<dbReference type="EMBL" id="SJPU01000006">
    <property type="protein sequence ID" value="TWU09832.1"/>
    <property type="molecule type" value="Genomic_DNA"/>
</dbReference>
<keyword evidence="3" id="KW-1185">Reference proteome</keyword>
<accession>A0A5C6BDM3</accession>
<dbReference type="Proteomes" id="UP000319908">
    <property type="component" value="Unassembled WGS sequence"/>
</dbReference>
<evidence type="ECO:0000313" key="2">
    <source>
        <dbReference type="EMBL" id="TWU09832.1"/>
    </source>
</evidence>
<protein>
    <submittedName>
        <fullName evidence="2">Uncharacterized protein</fullName>
    </submittedName>
</protein>
<evidence type="ECO:0000313" key="3">
    <source>
        <dbReference type="Proteomes" id="UP000319908"/>
    </source>
</evidence>
<sequence length="82" mass="9601">MFGHGGKQEAEAQEGEKWREGRCEIKTLKTPPSMIIENIVENVDFAERVNEHAQRIELAHDVAVSEQRYFRQHVQSIMDQHR</sequence>